<dbReference type="Pfam" id="PF01131">
    <property type="entry name" value="Topoisom_bac"/>
    <property type="match status" value="1"/>
</dbReference>
<dbReference type="InterPro" id="IPR006171">
    <property type="entry name" value="TOPRIM_dom"/>
</dbReference>
<evidence type="ECO:0000259" key="14">
    <source>
        <dbReference type="PROSITE" id="PS52039"/>
    </source>
</evidence>
<dbReference type="InterPro" id="IPR000380">
    <property type="entry name" value="Topo_IA"/>
</dbReference>
<dbReference type="InterPro" id="IPR013825">
    <property type="entry name" value="Topo_IA_cen_sub2"/>
</dbReference>
<dbReference type="NCBIfam" id="NF005829">
    <property type="entry name" value="PRK07726.1"/>
    <property type="match status" value="1"/>
</dbReference>
<dbReference type="CDD" id="cd00186">
    <property type="entry name" value="TOP1Ac"/>
    <property type="match status" value="1"/>
</dbReference>
<dbReference type="GO" id="GO:0043597">
    <property type="term" value="C:cytoplasmic replication fork"/>
    <property type="evidence" value="ECO:0007669"/>
    <property type="project" value="TreeGrafter"/>
</dbReference>
<dbReference type="Gene3D" id="2.70.20.10">
    <property type="entry name" value="Topoisomerase I, domain 3"/>
    <property type="match status" value="1"/>
</dbReference>
<dbReference type="GO" id="GO:0003677">
    <property type="term" value="F:DNA binding"/>
    <property type="evidence" value="ECO:0007669"/>
    <property type="project" value="UniProtKB-KW"/>
</dbReference>
<dbReference type="InterPro" id="IPR005738">
    <property type="entry name" value="TopoIII"/>
</dbReference>
<keyword evidence="6" id="KW-0238">DNA-binding</keyword>
<dbReference type="PANTHER" id="PTHR11390">
    <property type="entry name" value="PROKARYOTIC DNA TOPOISOMERASE"/>
    <property type="match status" value="1"/>
</dbReference>
<dbReference type="KEGG" id="agl:PYTT_0910"/>
<dbReference type="Gene3D" id="1.10.460.10">
    <property type="entry name" value="Topoisomerase I, domain 2"/>
    <property type="match status" value="1"/>
</dbReference>
<dbReference type="NCBIfam" id="TIGR01056">
    <property type="entry name" value="topB"/>
    <property type="match status" value="1"/>
</dbReference>
<evidence type="ECO:0000256" key="7">
    <source>
        <dbReference type="ARBA" id="ARBA00023235"/>
    </source>
</evidence>
<evidence type="ECO:0000259" key="13">
    <source>
        <dbReference type="PROSITE" id="PS50880"/>
    </source>
</evidence>
<evidence type="ECO:0000256" key="6">
    <source>
        <dbReference type="ARBA" id="ARBA00023125"/>
    </source>
</evidence>
<dbReference type="SMART" id="SM00436">
    <property type="entry name" value="TOP1Bc"/>
    <property type="match status" value="1"/>
</dbReference>
<dbReference type="Pfam" id="PF01751">
    <property type="entry name" value="Toprim"/>
    <property type="match status" value="1"/>
</dbReference>
<dbReference type="InterPro" id="IPR003602">
    <property type="entry name" value="Topo_IA_DNA-bd_dom"/>
</dbReference>
<name>A0A1H6L3U3_9BACT</name>
<evidence type="ECO:0000256" key="9">
    <source>
        <dbReference type="ARBA" id="ARBA00031985"/>
    </source>
</evidence>
<dbReference type="EMBL" id="LT629973">
    <property type="protein sequence ID" value="SEH80894.1"/>
    <property type="molecule type" value="Genomic_DNA"/>
</dbReference>
<evidence type="ECO:0000256" key="10">
    <source>
        <dbReference type="ARBA" id="ARBA00032235"/>
    </source>
</evidence>
<dbReference type="Pfam" id="PF13342">
    <property type="entry name" value="Toprim_Crpt"/>
    <property type="match status" value="3"/>
</dbReference>
<evidence type="ECO:0000313" key="16">
    <source>
        <dbReference type="Proteomes" id="UP000176204"/>
    </source>
</evidence>
<dbReference type="STRING" id="1679444.PYTT_0910"/>
<dbReference type="InterPro" id="IPR034144">
    <property type="entry name" value="TOPRIM_TopoIII"/>
</dbReference>
<keyword evidence="4" id="KW-0479">Metal-binding</keyword>
<dbReference type="SUPFAM" id="SSF56712">
    <property type="entry name" value="Prokaryotic type I DNA topoisomerase"/>
    <property type="match status" value="1"/>
</dbReference>
<dbReference type="SMART" id="SM00493">
    <property type="entry name" value="TOPRIM"/>
    <property type="match status" value="1"/>
</dbReference>
<dbReference type="GO" id="GO:0046872">
    <property type="term" value="F:metal ion binding"/>
    <property type="evidence" value="ECO:0007669"/>
    <property type="project" value="UniProtKB-KW"/>
</dbReference>
<sequence length="951" mass="106661">MSKTLVIAEKPSVATDLARVLGKKLGKFTKDSSSAFYYNDEVVITSAVGHLLEQMKPQTADGKSLPWKFDCLPVIPDQFKLEPIKKSADRLRKVMSLAKDKEVTLIVNACDAGREGELIFRNMVRYGKWKKPMKRLWMQSMTDDAILQAWARLRTDEDMLDLADAAVCRSESDWLVGLNSTRALTVLQSHGGGFNITPTGRVQTPTLAILAQREKEIQDFVAEPYSEVHAVFGAKAGEYGAKWFDTEWKKDEKKPHSRAERIWDPAAAAAIVERCTGKPGVTSEQKKPVSLPAPLLFDLTSLQREASNRFGFSARRTLQIAQECYEKHKVLTYPRTDSKFLPDDYLGLAQSTVQSIAENDEEMKPFAEGILQAKGIRKTKRVFDGSKVSDHFAIIPTGRFVSLTGDAAKIFRLVVQRFLGVFMPNAEYEDTERRTTIAHGDGSSDCFLSRGRVLKSAGWKALYGNAGKGKEELAEVVQGESVQTLSLEVVQDETRPPARFNEATLLSAMEGAGKLVEDEELSAAMKERGLGTPATRASIIEGLISQEYVVREGKDLMATRRGMELIELLGKVGLRTLSSPEMTGEWEYRLKQMEQGALKRDVFMKDIKHYTVEMVARVKDFMEKMHEVELEDVDAKCPECGEQGLRHTHDSVSCRSCKFRVRKVVSGRTLTDEEILELITKGKTGILGGFRSRFGKPFDAGLQLNEKFRVEFYFPDREEDAPDTHAGESRGMVPVKGMEDHELMESEKFWRVSGLVLGKDKKDLSISRTILSCEIPVEQVKKILADGKSDLMKGFVSQRTKRPFDAFLVLDFKTGKVGFEFPPREEKPKKGGKEDAAKKFTKADASKEDLSKARRHGAVKVKRKGEMDLFETDNAWHVPELKIGRSAKGLAIAHQMCGYDLTVKDVAKLLEKGKTDLIKGFFSQKSKKNFDAYLVLDFKTGRVSYDFPPRE</sequence>
<dbReference type="Proteomes" id="UP000176204">
    <property type="component" value="Chromosome I"/>
</dbReference>
<evidence type="ECO:0000256" key="5">
    <source>
        <dbReference type="ARBA" id="ARBA00023029"/>
    </source>
</evidence>
<evidence type="ECO:0000256" key="4">
    <source>
        <dbReference type="ARBA" id="ARBA00022723"/>
    </source>
</evidence>
<proteinExistence type="inferred from homology"/>
<dbReference type="InterPro" id="IPR013826">
    <property type="entry name" value="Topo_IA_cen_sub3"/>
</dbReference>
<dbReference type="PROSITE" id="PS50880">
    <property type="entry name" value="TOPRIM"/>
    <property type="match status" value="1"/>
</dbReference>
<keyword evidence="7 15" id="KW-0413">Isomerase</keyword>
<evidence type="ECO:0000256" key="12">
    <source>
        <dbReference type="SAM" id="MobiDB-lite"/>
    </source>
</evidence>
<gene>
    <name evidence="15" type="ORF">PYTT_0910</name>
</gene>
<dbReference type="PRINTS" id="PR00417">
    <property type="entry name" value="PRTPISMRASEI"/>
</dbReference>
<dbReference type="EC" id="5.6.2.1" evidence="3"/>
<dbReference type="CDD" id="cd03362">
    <property type="entry name" value="TOPRIM_TopoIA_TopoIII"/>
    <property type="match status" value="1"/>
</dbReference>
<evidence type="ECO:0000256" key="8">
    <source>
        <dbReference type="ARBA" id="ARBA00030003"/>
    </source>
</evidence>
<feature type="domain" description="Topo IA-type catalytic" evidence="14">
    <location>
        <begin position="159"/>
        <end position="615"/>
    </location>
</feature>
<feature type="region of interest" description="Disordered" evidence="12">
    <location>
        <begin position="821"/>
        <end position="846"/>
    </location>
</feature>
<dbReference type="PROSITE" id="PS52039">
    <property type="entry name" value="TOPO_IA_2"/>
    <property type="match status" value="1"/>
</dbReference>
<protein>
    <recommendedName>
        <fullName evidence="3">DNA topoisomerase</fullName>
        <ecNumber evidence="3">5.6.2.1</ecNumber>
    </recommendedName>
    <alternativeName>
        <fullName evidence="11">Omega-protein</fullName>
    </alternativeName>
    <alternativeName>
        <fullName evidence="10">Relaxing enzyme</fullName>
    </alternativeName>
    <alternativeName>
        <fullName evidence="8">Swivelase</fullName>
    </alternativeName>
    <alternativeName>
        <fullName evidence="9">Untwisting enzyme</fullName>
    </alternativeName>
</protein>
<evidence type="ECO:0000256" key="11">
    <source>
        <dbReference type="ARBA" id="ARBA00032877"/>
    </source>
</evidence>
<dbReference type="GO" id="GO:0006310">
    <property type="term" value="P:DNA recombination"/>
    <property type="evidence" value="ECO:0007669"/>
    <property type="project" value="TreeGrafter"/>
</dbReference>
<comment type="catalytic activity">
    <reaction evidence="1">
        <text>ATP-independent breakage of single-stranded DNA, followed by passage and rejoining.</text>
        <dbReference type="EC" id="5.6.2.1"/>
    </reaction>
</comment>
<dbReference type="AlphaFoldDB" id="A0A1H6L3U3"/>
<organism evidence="15 16">
    <name type="scientific">Akkermansia glycaniphila</name>
    <dbReference type="NCBI Taxonomy" id="1679444"/>
    <lineage>
        <taxon>Bacteria</taxon>
        <taxon>Pseudomonadati</taxon>
        <taxon>Verrucomicrobiota</taxon>
        <taxon>Verrucomicrobiia</taxon>
        <taxon>Verrucomicrobiales</taxon>
        <taxon>Akkermansiaceae</taxon>
        <taxon>Akkermansia</taxon>
    </lineage>
</organism>
<accession>A0A1H6L3U3</accession>
<dbReference type="Gene3D" id="1.10.290.10">
    <property type="entry name" value="Topoisomerase I, domain 4"/>
    <property type="match status" value="1"/>
</dbReference>
<dbReference type="GO" id="GO:0003917">
    <property type="term" value="F:DNA topoisomerase type I (single strand cut, ATP-independent) activity"/>
    <property type="evidence" value="ECO:0007669"/>
    <property type="project" value="UniProtKB-EC"/>
</dbReference>
<dbReference type="InterPro" id="IPR003601">
    <property type="entry name" value="Topo_IA_2"/>
</dbReference>
<dbReference type="RefSeq" id="WP_067774659.1">
    <property type="nucleotide sequence ID" value="NZ_LIGX01000019.1"/>
</dbReference>
<dbReference type="GO" id="GO:0006281">
    <property type="term" value="P:DNA repair"/>
    <property type="evidence" value="ECO:0007669"/>
    <property type="project" value="TreeGrafter"/>
</dbReference>
<evidence type="ECO:0000256" key="1">
    <source>
        <dbReference type="ARBA" id="ARBA00000213"/>
    </source>
</evidence>
<dbReference type="Gene3D" id="3.40.50.140">
    <property type="match status" value="1"/>
</dbReference>
<feature type="domain" description="Toprim" evidence="13">
    <location>
        <begin position="3"/>
        <end position="140"/>
    </location>
</feature>
<dbReference type="PANTHER" id="PTHR11390:SF21">
    <property type="entry name" value="DNA TOPOISOMERASE 3-ALPHA"/>
    <property type="match status" value="1"/>
</dbReference>
<comment type="similarity">
    <text evidence="2">Belongs to the type IA topoisomerase family.</text>
</comment>
<dbReference type="InterPro" id="IPR013497">
    <property type="entry name" value="Topo_IA_cen"/>
</dbReference>
<evidence type="ECO:0000256" key="2">
    <source>
        <dbReference type="ARBA" id="ARBA00009446"/>
    </source>
</evidence>
<dbReference type="InterPro" id="IPR013824">
    <property type="entry name" value="Topo_IA_cen_sub1"/>
</dbReference>
<keyword evidence="16" id="KW-1185">Reference proteome</keyword>
<feature type="compositionally biased region" description="Basic and acidic residues" evidence="12">
    <location>
        <begin position="822"/>
        <end position="846"/>
    </location>
</feature>
<dbReference type="SMART" id="SM00437">
    <property type="entry name" value="TOP1Ac"/>
    <property type="match status" value="1"/>
</dbReference>
<dbReference type="OrthoDB" id="9803554at2"/>
<evidence type="ECO:0000313" key="15">
    <source>
        <dbReference type="EMBL" id="SEH80894.1"/>
    </source>
</evidence>
<evidence type="ECO:0000256" key="3">
    <source>
        <dbReference type="ARBA" id="ARBA00012891"/>
    </source>
</evidence>
<dbReference type="GO" id="GO:0006265">
    <property type="term" value="P:DNA topological change"/>
    <property type="evidence" value="ECO:0007669"/>
    <property type="project" value="InterPro"/>
</dbReference>
<keyword evidence="5" id="KW-0799">Topoisomerase</keyword>
<dbReference type="InterPro" id="IPR025589">
    <property type="entry name" value="Toprim_C_rpt"/>
</dbReference>
<reference evidence="16" key="1">
    <citation type="submission" date="2016-09" db="EMBL/GenBank/DDBJ databases">
        <authorList>
            <person name="Koehorst J."/>
        </authorList>
    </citation>
    <scope>NUCLEOTIDE SEQUENCE [LARGE SCALE GENOMIC DNA]</scope>
</reference>
<dbReference type="InterPro" id="IPR023405">
    <property type="entry name" value="Topo_IA_core_domain"/>
</dbReference>